<accession>A0A0G3G6H5</accession>
<keyword evidence="2" id="KW-1185">Reference proteome</keyword>
<dbReference type="AlphaFoldDB" id="A0A0G3G6H5"/>
<dbReference type="RefSeq" id="WP_018145644.1">
    <property type="nucleotide sequence ID" value="NZ_CP011367.1"/>
</dbReference>
<evidence type="ECO:0000313" key="1">
    <source>
        <dbReference type="EMBL" id="AKJ95102.1"/>
    </source>
</evidence>
<evidence type="ECO:0000313" key="2">
    <source>
        <dbReference type="Proteomes" id="UP000064201"/>
    </source>
</evidence>
<sequence length="108" mass="11823">MAMLTTEQSTRMIDLLAPLIGIQGEVDGCMVELVEVLDEGPRGLPGVALMSMGAERSIQANQYGNPLCRHSEIRTLSLLSEVERDLHPVLRQLLPESVVAELRGLLTE</sequence>
<dbReference type="OrthoDB" id="7066453at2"/>
<dbReference type="KEGG" id="tvr:TVD_06900"/>
<gene>
    <name evidence="1" type="ORF">TVD_06900</name>
</gene>
<dbReference type="Proteomes" id="UP000064201">
    <property type="component" value="Chromosome"/>
</dbReference>
<reference evidence="1 2" key="1">
    <citation type="submission" date="2015-04" db="EMBL/GenBank/DDBJ databases">
        <title>Complete Sequence for the Genome of the Thioalkalivibrio versutus D301.</title>
        <authorList>
            <person name="Mu T."/>
            <person name="Zhou J."/>
            <person name="Xu X."/>
        </authorList>
    </citation>
    <scope>NUCLEOTIDE SEQUENCE [LARGE SCALE GENOMIC DNA]</scope>
    <source>
        <strain evidence="1 2">D301</strain>
    </source>
</reference>
<organism evidence="1 2">
    <name type="scientific">Thioalkalivibrio versutus</name>
    <dbReference type="NCBI Taxonomy" id="106634"/>
    <lineage>
        <taxon>Bacteria</taxon>
        <taxon>Pseudomonadati</taxon>
        <taxon>Pseudomonadota</taxon>
        <taxon>Gammaproteobacteria</taxon>
        <taxon>Chromatiales</taxon>
        <taxon>Ectothiorhodospiraceae</taxon>
        <taxon>Thioalkalivibrio</taxon>
    </lineage>
</organism>
<protein>
    <submittedName>
        <fullName evidence="1">ATPase</fullName>
    </submittedName>
</protein>
<dbReference type="PATRIC" id="fig|106634.4.peg.1411"/>
<name>A0A0G3G6H5_9GAMM</name>
<dbReference type="EMBL" id="CP011367">
    <property type="protein sequence ID" value="AKJ95102.1"/>
    <property type="molecule type" value="Genomic_DNA"/>
</dbReference>
<proteinExistence type="predicted"/>